<dbReference type="PANTHER" id="PTHR30290:SF10">
    <property type="entry name" value="PERIPLASMIC OLIGOPEPTIDE-BINDING PROTEIN-RELATED"/>
    <property type="match status" value="1"/>
</dbReference>
<reference evidence="9" key="1">
    <citation type="journal article" date="2019" name="Int. J. Syst. Evol. Microbiol.">
        <title>The Global Catalogue of Microorganisms (GCM) 10K type strain sequencing project: providing services to taxonomists for standard genome sequencing and annotation.</title>
        <authorList>
            <consortium name="The Broad Institute Genomics Platform"/>
            <consortium name="The Broad Institute Genome Sequencing Center for Infectious Disease"/>
            <person name="Wu L."/>
            <person name="Ma J."/>
        </authorList>
    </citation>
    <scope>NUCLEOTIDE SEQUENCE [LARGE SCALE GENOMIC DNA]</scope>
    <source>
        <strain evidence="9">JCM 17130</strain>
    </source>
</reference>
<comment type="similarity">
    <text evidence="2">Belongs to the bacterial solute-binding protein 5 family.</text>
</comment>
<evidence type="ECO:0000256" key="5">
    <source>
        <dbReference type="SAM" id="MobiDB-lite"/>
    </source>
</evidence>
<proteinExistence type="inferred from homology"/>
<dbReference type="Gene3D" id="3.40.190.10">
    <property type="entry name" value="Periplasmic binding protein-like II"/>
    <property type="match status" value="1"/>
</dbReference>
<dbReference type="CDD" id="cd00995">
    <property type="entry name" value="PBP2_NikA_DppA_OppA_like"/>
    <property type="match status" value="1"/>
</dbReference>
<dbReference type="SUPFAM" id="SSF53850">
    <property type="entry name" value="Periplasmic binding protein-like II"/>
    <property type="match status" value="1"/>
</dbReference>
<sequence>MSRTRNAGRTRRLARSLAVVTGLALAAAACSSGAEESGDDGGTGTGEPQSGGEITVLLDAGFAGGWATGLDPATSNTTGANLPQNSAIFGGLFTLEPTDDGGAEIVPNQAESYEWSDDGLTLTVTIREGIEFSDGTEMDAEAVVWNWIREFSSGSSGAPTIQLNMDMEPPDLSESFMQSLWDALPEDVDREIVTQRLGAIRAVDDRTVEMHLGEVNGSLVNGFPATNLNLIASPSAYEEMGAEQFRNAPVGAGPFVVEGNRQNERLELARNENYFKDGLPYLDALNFQSVGGDQVAYQTVMAGQGDVIEGLSSVNLIEEAQNNPDLEVHLGAPTSPYVVQLNARKPPFDDKRAREAIYYATDFAAINEGLFNGEGEMSQSFTASGGLFHMPEVEGYREYDLEQAQQIVDELGGLSVQLNTTDTGVARQVTTALQTQWQEAGMDVQIEAQALNDVITTFTEGDWKSILQTAGAWDPSVGIGVGIRFGSTSPYSGTPLPEGADNAQQALQEGLSTELDDILADAVATTDEEERAAAYREAAEYIAEEAYGPFGPAFQPAQVMRPGIHGPGLDVPIPALAVNQGVLYDRVWMEQ</sequence>
<dbReference type="PROSITE" id="PS51257">
    <property type="entry name" value="PROKAR_LIPOPROTEIN"/>
    <property type="match status" value="1"/>
</dbReference>
<evidence type="ECO:0000259" key="7">
    <source>
        <dbReference type="Pfam" id="PF00496"/>
    </source>
</evidence>
<dbReference type="PANTHER" id="PTHR30290">
    <property type="entry name" value="PERIPLASMIC BINDING COMPONENT OF ABC TRANSPORTER"/>
    <property type="match status" value="1"/>
</dbReference>
<dbReference type="PIRSF" id="PIRSF002741">
    <property type="entry name" value="MppA"/>
    <property type="match status" value="1"/>
</dbReference>
<protein>
    <submittedName>
        <fullName evidence="8">ABC transporter substrate-binding protein</fullName>
    </submittedName>
</protein>
<feature type="signal peptide" evidence="6">
    <location>
        <begin position="1"/>
        <end position="34"/>
    </location>
</feature>
<feature type="region of interest" description="Disordered" evidence="5">
    <location>
        <begin position="33"/>
        <end position="52"/>
    </location>
</feature>
<name>A0ABW4L1F8_9MICO</name>
<comment type="caution">
    <text evidence="8">The sequence shown here is derived from an EMBL/GenBank/DDBJ whole genome shotgun (WGS) entry which is preliminary data.</text>
</comment>
<evidence type="ECO:0000256" key="3">
    <source>
        <dbReference type="ARBA" id="ARBA00022448"/>
    </source>
</evidence>
<accession>A0ABW4L1F8</accession>
<comment type="subcellular location">
    <subcellularLocation>
        <location evidence="1">Cell envelope</location>
    </subcellularLocation>
</comment>
<evidence type="ECO:0000256" key="2">
    <source>
        <dbReference type="ARBA" id="ARBA00005695"/>
    </source>
</evidence>
<dbReference type="EMBL" id="JBHUEE010000002">
    <property type="protein sequence ID" value="MFD1717308.1"/>
    <property type="molecule type" value="Genomic_DNA"/>
</dbReference>
<organism evidence="8 9">
    <name type="scientific">Georgenia deserti</name>
    <dbReference type="NCBI Taxonomy" id="2093781"/>
    <lineage>
        <taxon>Bacteria</taxon>
        <taxon>Bacillati</taxon>
        <taxon>Actinomycetota</taxon>
        <taxon>Actinomycetes</taxon>
        <taxon>Micrococcales</taxon>
        <taxon>Bogoriellaceae</taxon>
        <taxon>Georgenia</taxon>
    </lineage>
</organism>
<keyword evidence="4 6" id="KW-0732">Signal</keyword>
<dbReference type="InterPro" id="IPR039424">
    <property type="entry name" value="SBP_5"/>
</dbReference>
<dbReference type="Gene3D" id="3.10.105.10">
    <property type="entry name" value="Dipeptide-binding Protein, Domain 3"/>
    <property type="match status" value="1"/>
</dbReference>
<dbReference type="InterPro" id="IPR000914">
    <property type="entry name" value="SBP_5_dom"/>
</dbReference>
<gene>
    <name evidence="8" type="ORF">ACFSE6_05655</name>
</gene>
<dbReference type="Proteomes" id="UP001597277">
    <property type="component" value="Unassembled WGS sequence"/>
</dbReference>
<evidence type="ECO:0000256" key="1">
    <source>
        <dbReference type="ARBA" id="ARBA00004196"/>
    </source>
</evidence>
<evidence type="ECO:0000256" key="4">
    <source>
        <dbReference type="ARBA" id="ARBA00022729"/>
    </source>
</evidence>
<dbReference type="Pfam" id="PF00496">
    <property type="entry name" value="SBP_bac_5"/>
    <property type="match status" value="1"/>
</dbReference>
<keyword evidence="9" id="KW-1185">Reference proteome</keyword>
<feature type="domain" description="Solute-binding protein family 5" evidence="7">
    <location>
        <begin position="104"/>
        <end position="476"/>
    </location>
</feature>
<feature type="chain" id="PRO_5046322613" evidence="6">
    <location>
        <begin position="35"/>
        <end position="591"/>
    </location>
</feature>
<dbReference type="InterPro" id="IPR030678">
    <property type="entry name" value="Peptide/Ni-bd"/>
</dbReference>
<evidence type="ECO:0000256" key="6">
    <source>
        <dbReference type="SAM" id="SignalP"/>
    </source>
</evidence>
<evidence type="ECO:0000313" key="8">
    <source>
        <dbReference type="EMBL" id="MFD1717308.1"/>
    </source>
</evidence>
<dbReference type="RefSeq" id="WP_388003283.1">
    <property type="nucleotide sequence ID" value="NZ_JBHUEE010000002.1"/>
</dbReference>
<keyword evidence="3" id="KW-0813">Transport</keyword>
<evidence type="ECO:0000313" key="9">
    <source>
        <dbReference type="Proteomes" id="UP001597277"/>
    </source>
</evidence>